<dbReference type="InterPro" id="IPR001347">
    <property type="entry name" value="SIS_dom"/>
</dbReference>
<keyword evidence="3" id="KW-1185">Reference proteome</keyword>
<dbReference type="GO" id="GO:0097367">
    <property type="term" value="F:carbohydrate derivative binding"/>
    <property type="evidence" value="ECO:0007669"/>
    <property type="project" value="InterPro"/>
</dbReference>
<evidence type="ECO:0000313" key="2">
    <source>
        <dbReference type="EMBL" id="TWF77138.1"/>
    </source>
</evidence>
<organism evidence="2 3">
    <name type="scientific">Pseudonocardia hierapolitana</name>
    <dbReference type="NCBI Taxonomy" id="1128676"/>
    <lineage>
        <taxon>Bacteria</taxon>
        <taxon>Bacillati</taxon>
        <taxon>Actinomycetota</taxon>
        <taxon>Actinomycetes</taxon>
        <taxon>Pseudonocardiales</taxon>
        <taxon>Pseudonocardiaceae</taxon>
        <taxon>Pseudonocardia</taxon>
    </lineage>
</organism>
<proteinExistence type="predicted"/>
<dbReference type="CDD" id="cd05013">
    <property type="entry name" value="SIS_RpiR"/>
    <property type="match status" value="1"/>
</dbReference>
<dbReference type="Proteomes" id="UP000321261">
    <property type="component" value="Unassembled WGS sequence"/>
</dbReference>
<dbReference type="InterPro" id="IPR046348">
    <property type="entry name" value="SIS_dom_sf"/>
</dbReference>
<name>A0A561SQK9_9PSEU</name>
<sequence length="257" mass="26438">MSIDHSALETVSAAGFAAAAEEAVRRVAREQSAGVAAAADLVDEGLRAGGIVQAFGTGHSQALAMELSGRAGGLVPTNMIALRDLVLLGGEPPELLFTEYLERDPAVGRRLYDLAGVAPSDVFVMASNSGGNGSVVELAHAVKEHGHPLIVITSMAHTGRVTSRHPSGKRLFELADVVLDNGAPYGDAVLATGGVTVCAVSSITAALLAQMIVAEVVRTMLAAGETPPVYLSSNVPEGDAHNTALEARYAGRIRRPA</sequence>
<gene>
    <name evidence="2" type="ORF">FHX44_113043</name>
</gene>
<dbReference type="NCBIfam" id="NF002805">
    <property type="entry name" value="PRK02947.1"/>
    <property type="match status" value="1"/>
</dbReference>
<dbReference type="RefSeq" id="WP_147256369.1">
    <property type="nucleotide sequence ID" value="NZ_VIWU01000001.1"/>
</dbReference>
<evidence type="ECO:0000313" key="3">
    <source>
        <dbReference type="Proteomes" id="UP000321261"/>
    </source>
</evidence>
<dbReference type="OrthoDB" id="9805185at2"/>
<evidence type="ECO:0000259" key="1">
    <source>
        <dbReference type="PROSITE" id="PS51464"/>
    </source>
</evidence>
<accession>A0A561SQK9</accession>
<protein>
    <submittedName>
        <fullName evidence="2">Putative phosphosugar-binding protein</fullName>
    </submittedName>
</protein>
<dbReference type="EMBL" id="VIWU01000001">
    <property type="protein sequence ID" value="TWF77138.1"/>
    <property type="molecule type" value="Genomic_DNA"/>
</dbReference>
<dbReference type="Pfam" id="PF13580">
    <property type="entry name" value="SIS_2"/>
    <property type="match status" value="1"/>
</dbReference>
<dbReference type="PROSITE" id="PS51464">
    <property type="entry name" value="SIS"/>
    <property type="match status" value="1"/>
</dbReference>
<reference evidence="2 3" key="1">
    <citation type="submission" date="2019-06" db="EMBL/GenBank/DDBJ databases">
        <title>Sequencing the genomes of 1000 actinobacteria strains.</title>
        <authorList>
            <person name="Klenk H.-P."/>
        </authorList>
    </citation>
    <scope>NUCLEOTIDE SEQUENCE [LARGE SCALE GENOMIC DNA]</scope>
    <source>
        <strain evidence="2 3">DSM 45671</strain>
    </source>
</reference>
<dbReference type="Gene3D" id="3.40.50.10490">
    <property type="entry name" value="Glucose-6-phosphate isomerase like protein, domain 1"/>
    <property type="match status" value="1"/>
</dbReference>
<dbReference type="SUPFAM" id="SSF53697">
    <property type="entry name" value="SIS domain"/>
    <property type="match status" value="1"/>
</dbReference>
<dbReference type="GO" id="GO:1901135">
    <property type="term" value="P:carbohydrate derivative metabolic process"/>
    <property type="evidence" value="ECO:0007669"/>
    <property type="project" value="InterPro"/>
</dbReference>
<feature type="domain" description="SIS" evidence="1">
    <location>
        <begin position="42"/>
        <end position="227"/>
    </location>
</feature>
<dbReference type="InterPro" id="IPR035472">
    <property type="entry name" value="RpiR-like_SIS"/>
</dbReference>
<dbReference type="AlphaFoldDB" id="A0A561SQK9"/>
<comment type="caution">
    <text evidence="2">The sequence shown here is derived from an EMBL/GenBank/DDBJ whole genome shotgun (WGS) entry which is preliminary data.</text>
</comment>